<dbReference type="EMBL" id="KU761889">
    <property type="protein sequence ID" value="AMZ02593.1"/>
    <property type="molecule type" value="Genomic_DNA"/>
</dbReference>
<evidence type="ECO:0000313" key="1">
    <source>
        <dbReference type="EMBL" id="AMZ02593.1"/>
    </source>
</evidence>
<proteinExistence type="predicted"/>
<accession>A0A165X9H7</accession>
<name>A0A165X9H7_MIMIV</name>
<dbReference type="SMR" id="A0A165X9H7"/>
<dbReference type="Proteomes" id="UP000241559">
    <property type="component" value="Segment"/>
</dbReference>
<reference evidence="1" key="1">
    <citation type="journal article" date="2016" name="Genom Data">
        <title>Isolation and complete genome sequencing of Mimivirus bombay, a Giant Virus in sewage of Mumbai, India.</title>
        <authorList>
            <person name="Chatterjee A."/>
            <person name="Ali F."/>
            <person name="Bange D."/>
            <person name="Kondabagil K."/>
        </authorList>
    </citation>
    <scope>NUCLEOTIDE SEQUENCE [LARGE SCALE GENOMIC DNA]</scope>
    <source>
        <strain evidence="1">1</strain>
    </source>
</reference>
<protein>
    <submittedName>
        <fullName evidence="1">Uncharacterized protein</fullName>
    </submittedName>
</protein>
<evidence type="ECO:0000313" key="2">
    <source>
        <dbReference type="Proteomes" id="UP000241559"/>
    </source>
</evidence>
<sequence length="274" mass="32244">MQEAIDNCIEEIGKSKWTDGKRRTIYKLINSTLKSISDSDFLKNFKPYLLSKDFFNGLCSYGIPETNCECDINDDCEHFASSLFHPFSYMRIIDHINDLIGFEKQFTDLFNPDEYAIKFIDKNIDSMIYLKDLIITNSIYVRYGEKFVAKKDNPVIISRHDIFEGFIFDNDVEYPISVTIHMNCRSTKFTIKQENMLMEGFYLIMMSMCFTTVTVEFDKDIECRIVYGYLCNDVRKFIIKNLLGPYFRHTFEFDNDKYTIFNDNGICSIIDSKN</sequence>
<organism evidence="1 2">
    <name type="scientific">Mimivirus Bombay</name>
    <dbReference type="NCBI Taxonomy" id="1835008"/>
    <lineage>
        <taxon>Viruses</taxon>
        <taxon>Varidnaviria</taxon>
        <taxon>Bamfordvirae</taxon>
        <taxon>Nucleocytoviricota</taxon>
        <taxon>Megaviricetes</taxon>
        <taxon>Imitervirales</taxon>
        <taxon>Mimiviridae</taxon>
        <taxon>Megamimivirinae</taxon>
        <taxon>Mimivirus</taxon>
        <taxon>Mimivirus bradfordmassiliense</taxon>
    </lineage>
</organism>